<dbReference type="PROSITE" id="PS50088">
    <property type="entry name" value="ANK_REPEAT"/>
    <property type="match status" value="4"/>
</dbReference>
<protein>
    <recommendedName>
        <fullName evidence="8">Poly [ADP-ribose] polymerase</fullName>
        <shortName evidence="8">PARP</shortName>
        <ecNumber evidence="8">2.4.2.-</ecNumber>
    </recommendedName>
</protein>
<feature type="compositionally biased region" description="Acidic residues" evidence="9">
    <location>
        <begin position="1704"/>
        <end position="1713"/>
    </location>
</feature>
<feature type="repeat" description="ANK" evidence="7">
    <location>
        <begin position="596"/>
        <end position="628"/>
    </location>
</feature>
<dbReference type="PANTHER" id="PTHR10459:SF117">
    <property type="entry name" value="POLY [ADP-RIBOSE] POLYMERASE TANKYRASE"/>
    <property type="match status" value="1"/>
</dbReference>
<dbReference type="InterPro" id="IPR036616">
    <property type="entry name" value="Poly(ADP-ribose)pol_reg_dom_sf"/>
</dbReference>
<feature type="region of interest" description="Disordered" evidence="9">
    <location>
        <begin position="479"/>
        <end position="509"/>
    </location>
</feature>
<feature type="compositionally biased region" description="Acidic residues" evidence="9">
    <location>
        <begin position="489"/>
        <end position="498"/>
    </location>
</feature>
<dbReference type="Pfam" id="PF00644">
    <property type="entry name" value="PARP"/>
    <property type="match status" value="1"/>
</dbReference>
<dbReference type="WBParaSite" id="ACRNAN_scaffold907.g22889.t1">
    <property type="protein sequence ID" value="ACRNAN_scaffold907.g22889.t1"/>
    <property type="gene ID" value="ACRNAN_scaffold907.g22889"/>
</dbReference>
<feature type="compositionally biased region" description="Acidic residues" evidence="9">
    <location>
        <begin position="1661"/>
        <end position="1691"/>
    </location>
</feature>
<keyword evidence="4" id="KW-0548">Nucleotidyltransferase</keyword>
<evidence type="ECO:0000256" key="5">
    <source>
        <dbReference type="ARBA" id="ARBA00023027"/>
    </source>
</evidence>
<dbReference type="Gene3D" id="3.90.228.10">
    <property type="match status" value="1"/>
</dbReference>
<evidence type="ECO:0000256" key="1">
    <source>
        <dbReference type="ARBA" id="ARBA00004123"/>
    </source>
</evidence>
<evidence type="ECO:0000313" key="13">
    <source>
        <dbReference type="Proteomes" id="UP000887540"/>
    </source>
</evidence>
<dbReference type="InterPro" id="IPR036930">
    <property type="entry name" value="WGR_dom_sf"/>
</dbReference>
<feature type="domain" description="PARP catalytic" evidence="10">
    <location>
        <begin position="2182"/>
        <end position="2407"/>
    </location>
</feature>
<keyword evidence="6" id="KW-0539">Nucleus</keyword>
<feature type="region of interest" description="Disordered" evidence="9">
    <location>
        <begin position="1877"/>
        <end position="1905"/>
    </location>
</feature>
<feature type="compositionally biased region" description="Basic residues" evidence="9">
    <location>
        <begin position="106"/>
        <end position="115"/>
    </location>
</feature>
<dbReference type="Gene3D" id="2.20.140.10">
    <property type="entry name" value="WGR domain"/>
    <property type="match status" value="1"/>
</dbReference>
<evidence type="ECO:0000259" key="11">
    <source>
        <dbReference type="PROSITE" id="PS51060"/>
    </source>
</evidence>
<feature type="region of interest" description="Disordered" evidence="9">
    <location>
        <begin position="81"/>
        <end position="138"/>
    </location>
</feature>
<comment type="subcellular location">
    <subcellularLocation>
        <location evidence="1">Nucleus</location>
    </subcellularLocation>
</comment>
<evidence type="ECO:0000256" key="2">
    <source>
        <dbReference type="ARBA" id="ARBA00022676"/>
    </source>
</evidence>
<evidence type="ECO:0000313" key="14">
    <source>
        <dbReference type="WBParaSite" id="ACRNAN_scaffold907.g22889.t1"/>
    </source>
</evidence>
<dbReference type="Pfam" id="PF05406">
    <property type="entry name" value="WGR"/>
    <property type="match status" value="1"/>
</dbReference>
<keyword evidence="2 8" id="KW-0328">Glycosyltransferase</keyword>
<feature type="compositionally biased region" description="Basic and acidic residues" evidence="9">
    <location>
        <begin position="1877"/>
        <end position="1886"/>
    </location>
</feature>
<keyword evidence="3 8" id="KW-0808">Transferase</keyword>
<evidence type="ECO:0000256" key="8">
    <source>
        <dbReference type="RuleBase" id="RU362114"/>
    </source>
</evidence>
<evidence type="ECO:0000256" key="3">
    <source>
        <dbReference type="ARBA" id="ARBA00022679"/>
    </source>
</evidence>
<evidence type="ECO:0000259" key="10">
    <source>
        <dbReference type="PROSITE" id="PS51059"/>
    </source>
</evidence>
<feature type="region of interest" description="Disordered" evidence="9">
    <location>
        <begin position="1650"/>
        <end position="1727"/>
    </location>
</feature>
<dbReference type="InterPro" id="IPR050800">
    <property type="entry name" value="ARTD/PARP"/>
</dbReference>
<dbReference type="Gene3D" id="1.25.40.20">
    <property type="entry name" value="Ankyrin repeat-containing domain"/>
    <property type="match status" value="7"/>
</dbReference>
<keyword evidence="5 8" id="KW-0520">NAD</keyword>
<dbReference type="SUPFAM" id="SSF47587">
    <property type="entry name" value="Domain of poly(ADP-ribose) polymerase"/>
    <property type="match status" value="1"/>
</dbReference>
<dbReference type="SUPFAM" id="SSF56399">
    <property type="entry name" value="ADP-ribosylation"/>
    <property type="match status" value="1"/>
</dbReference>
<dbReference type="InterPro" id="IPR008893">
    <property type="entry name" value="WGR_domain"/>
</dbReference>
<dbReference type="GO" id="GO:0016779">
    <property type="term" value="F:nucleotidyltransferase activity"/>
    <property type="evidence" value="ECO:0007669"/>
    <property type="project" value="UniProtKB-KW"/>
</dbReference>
<feature type="compositionally biased region" description="Basic and acidic residues" evidence="9">
    <location>
        <begin position="116"/>
        <end position="137"/>
    </location>
</feature>
<reference evidence="14" key="1">
    <citation type="submission" date="2022-11" db="UniProtKB">
        <authorList>
            <consortium name="WormBaseParasite"/>
        </authorList>
    </citation>
    <scope>IDENTIFICATION</scope>
</reference>
<dbReference type="SUPFAM" id="SSF142921">
    <property type="entry name" value="WGR domain-like"/>
    <property type="match status" value="1"/>
</dbReference>
<dbReference type="GO" id="GO:1990404">
    <property type="term" value="F:NAD+-protein mono-ADP-ribosyltransferase activity"/>
    <property type="evidence" value="ECO:0007669"/>
    <property type="project" value="TreeGrafter"/>
</dbReference>
<dbReference type="Pfam" id="PF02877">
    <property type="entry name" value="PARP_reg"/>
    <property type="match status" value="1"/>
</dbReference>
<dbReference type="InterPro" id="IPR012317">
    <property type="entry name" value="Poly(ADP-ribose)pol_cat_dom"/>
</dbReference>
<dbReference type="PROSITE" id="PS51977">
    <property type="entry name" value="WGR"/>
    <property type="match status" value="1"/>
</dbReference>
<dbReference type="PANTHER" id="PTHR10459">
    <property type="entry name" value="DNA LIGASE"/>
    <property type="match status" value="1"/>
</dbReference>
<feature type="compositionally biased region" description="Basic residues" evidence="9">
    <location>
        <begin position="81"/>
        <end position="90"/>
    </location>
</feature>
<feature type="domain" description="PARP alpha-helical" evidence="11">
    <location>
        <begin position="2037"/>
        <end position="2172"/>
    </location>
</feature>
<feature type="compositionally biased region" description="Low complexity" evidence="9">
    <location>
        <begin position="92"/>
        <end position="105"/>
    </location>
</feature>
<dbReference type="PROSITE" id="PS51060">
    <property type="entry name" value="PARP_ALPHA_HD"/>
    <property type="match status" value="1"/>
</dbReference>
<dbReference type="Pfam" id="PF12796">
    <property type="entry name" value="Ank_2"/>
    <property type="match status" value="2"/>
</dbReference>
<dbReference type="InterPro" id="IPR036770">
    <property type="entry name" value="Ankyrin_rpt-contain_sf"/>
</dbReference>
<dbReference type="Pfam" id="PF00023">
    <property type="entry name" value="Ank"/>
    <property type="match status" value="2"/>
</dbReference>
<sequence>MVKLPEKASQKNAKKTTTKRIDGIKLRRSVRKVVQYVPFTPKEEKAKNIIDKLQNGLLNGVSKTSKDLPNGLPKAKKIIAKKKAIHKGRAAPKIPTKPTTKTSTKPSKKASKKKEKSPPKNKNDRLKHRPDITEYRENPFFTSKNLPDTYASPSVFSKIAIRSVINKNINELKKIVNDKSKFPSDGLSSGYSYYDQRCPEMLALLSGDKKFYDEVRKVCKALESEKDERLQRPQNEACLLQKMTTGQANRYMLGHSTANIEMTRGGREGNNALITYDSRYSCGNQEHLKVNSARFFIESNPDFGFIDHVVNHKEESNLISKHELADNIHYAVRLGHRKLAGNLVKAYSIYEFNQLHIKSLLNDKEGLGQFMPISVTKKASNNKKITPIHTAAINPNVELLKAMIPFEPNYNHPDMDNWSTIHYASVCEGPGPLKHLLDLETPIILHNKRKETPLHCAARAGRLENLKLLIAALRKRKDTDQIQNKQKDDEDMEDEEEEPKLKKAKNSKYQPKDMVTVQLNAKDFYGFTPLHMAVEHGHIEVVKFLLGQPEINVEVQTSAGTKKVTPLIVACQKGNREMVELLIDQGHAYIEQHDKLKRTPITNAVIGGHFHIVSMLLKRGASLTTKPDSSGNTAAHYAAAYGWLEILDLLAKAEPEVLSQPNAWHLTPFSAAYLKGHLGIVEHLLNGEHKDKVDVNAVDNDGCTLLMLIIKNQDIIGPNKSIKEQIEYLITKGADASKVDSYSISALHYFASLNAKLKATHPDDLDKDKNNAFQNKQRMTFKEYEQAIDLLLNSGAKLDQKNDKNSIPVDLALRTGNLILAQYLFKKSPKLSIDFWKNTELECEDRRTNVLHLLVDLPFKVQKTNNVWSGCYGPMIEQYDVIPMVKKIIDMVDKECLIDWLKEYNTQGHTLLHKLCQNICDFTRAGPTTGEDADKVKRKNDTFVFKSLELLEILINIYPEAILARTKLPVGEALNNQNQNQNQNFNFWNLHGSITQKKRPQDEKKRILLNSFEISLNCHDLVDRDQCYAYTINGKSYLNKNMLLIKLVEVAKRSELLKDVLTQRDHRDRTPLLYCIDRNKIDSANLIIYESKEAGISHLVHNAVIRKKLVEGEVAEGQPKEIELQKSALHLALQKSLFDIAENLSLTPLDLAFTDANGANAMHYLAKLHSDKISKIFEQYKDAGVPLVANKYGRFPLHYAVNCCLGQDAADILTEPIEWLLKYDKVGVNAQDEKGRTPLHYAFIPIDKDEKKAQDIMAKIDPISVVTLLVKGMSSESLKSTDDLGNTALHYAAQRGANICVVTLLRYNIDVNSKNKSGNTPLGLAVLGQHEAVTLTLIQAKADIGCKVYGEKPNPSKLALQNRWIWLPKRSPAPTPFETSITSLVVRNGWQGIIYMIMDILEKSTETILYLTSAAIEHRKYNLVQTLLRMLGKVQTSVITDTKIFTLLAKNVEENLNDSIKNVLRMLFEAGIPWAEKNGRSECVEILSENKRYNTMMEIESLDFEINKGKNWNNMKGSTTALVVLKNLIEMWSDDLTPQIKQDWKIWLTKVSGWCKGTLESVPIEFDKPAFDGMQVSMPKQPTPEKQQVTALIRTIQKRNLELTKYLISEIKVDINAADEHGRTPLMHALMENAEPLVYTLFDPKFTTNGVNEAQPVDLNEIQEEEESDKSESEDMEEDENENNEDDDEDSQTNSRKRKKSKSEDEEDDDDASDATPPQAKKFGFGSGLGTTLGNQFRFQALNATKQVDNTAALLSASGKLLPKCKTNLDLTVKDKTKNNILHYLVTPNGWENLTLFQQLIKVEPNLKRLINEANSQNETPIKLAKDLNQFEIFKELNSNSNQKINSGPLTWQAGNPPALCQYDVEQDSKEFLEAQSKKMSEENKKNQKKPNKPNKNSGYAETGEIVTDGNGRLYKILMHKTDIMYGTTGFHNFYRMELIQRRGSDLYILFTNWGRIGDPTGQYQRTPFGSLAEAEKEFNSVFKQKSGNEWESIDNFDEKPNKYRLVAVDENSVDNITELDIKLKFHEEEKHKYKDDMTEEDDIYCFIKDISNVKRMQEKARMLCSYSPVKAPFGKFNRDDLIEAKRILNELSNLVKDFEKRRSSKEGVKTEQILAIYKRQAEFTNEFYRKMPLGGFENSTLPILDEQMKIEVFDKMIEQMLEFEVAGKIITAAAQKQDKIDPFRYISSAIEASLNLLNPDSLEAQHILQYIQNSSTVKVSGIFSVTSRNSVELFKESGVKLHNHKYLWHGTKPENLLSILKLGLLATPPHAIPCGQVFGEGIYFADVFQKSQGYCIQSGDGYKYMLLCEVATGDVYTDSGFNAYGIDETLEKKIKKYNTLKILGRMRPNPIYNKTLSTGVVMPLGSLIQTDSIKENKKEIHAYTEYNEYIVKDQRNTIVRYLVRFQ</sequence>
<feature type="compositionally biased region" description="Basic and acidic residues" evidence="9">
    <location>
        <begin position="479"/>
        <end position="488"/>
    </location>
</feature>
<dbReference type="GO" id="GO:0005730">
    <property type="term" value="C:nucleolus"/>
    <property type="evidence" value="ECO:0007669"/>
    <property type="project" value="TreeGrafter"/>
</dbReference>
<organism evidence="13 14">
    <name type="scientific">Acrobeloides nanus</name>
    <dbReference type="NCBI Taxonomy" id="290746"/>
    <lineage>
        <taxon>Eukaryota</taxon>
        <taxon>Metazoa</taxon>
        <taxon>Ecdysozoa</taxon>
        <taxon>Nematoda</taxon>
        <taxon>Chromadorea</taxon>
        <taxon>Rhabditida</taxon>
        <taxon>Tylenchina</taxon>
        <taxon>Cephalobomorpha</taxon>
        <taxon>Cephaloboidea</taxon>
        <taxon>Cephalobidae</taxon>
        <taxon>Acrobeloides</taxon>
    </lineage>
</organism>
<dbReference type="InterPro" id="IPR004102">
    <property type="entry name" value="Poly(ADP-ribose)pol_reg_dom"/>
</dbReference>
<evidence type="ECO:0000256" key="6">
    <source>
        <dbReference type="ARBA" id="ARBA00023242"/>
    </source>
</evidence>
<feature type="repeat" description="ANK" evidence="7">
    <location>
        <begin position="1284"/>
        <end position="1316"/>
    </location>
</feature>
<dbReference type="PROSITE" id="PS51059">
    <property type="entry name" value="PARP_CATALYTIC"/>
    <property type="match status" value="1"/>
</dbReference>
<keyword evidence="13" id="KW-1185">Reference proteome</keyword>
<evidence type="ECO:0000259" key="12">
    <source>
        <dbReference type="PROSITE" id="PS51977"/>
    </source>
</evidence>
<dbReference type="InterPro" id="IPR002110">
    <property type="entry name" value="Ankyrin_rpt"/>
</dbReference>
<proteinExistence type="predicted"/>
<dbReference type="EC" id="2.4.2.-" evidence="8"/>
<evidence type="ECO:0000256" key="7">
    <source>
        <dbReference type="PROSITE-ProRule" id="PRU00023"/>
    </source>
</evidence>
<dbReference type="GO" id="GO:0003950">
    <property type="term" value="F:NAD+ poly-ADP-ribosyltransferase activity"/>
    <property type="evidence" value="ECO:0007669"/>
    <property type="project" value="UniProtKB-UniRule"/>
</dbReference>
<evidence type="ECO:0000256" key="9">
    <source>
        <dbReference type="SAM" id="MobiDB-lite"/>
    </source>
</evidence>
<feature type="region of interest" description="Disordered" evidence="9">
    <location>
        <begin position="1"/>
        <end position="22"/>
    </location>
</feature>
<dbReference type="PRINTS" id="PR01415">
    <property type="entry name" value="ANKYRIN"/>
</dbReference>
<dbReference type="SMART" id="SM00248">
    <property type="entry name" value="ANK"/>
    <property type="match status" value="16"/>
</dbReference>
<feature type="repeat" description="ANK" evidence="7">
    <location>
        <begin position="562"/>
        <end position="586"/>
    </location>
</feature>
<dbReference type="SMART" id="SM00773">
    <property type="entry name" value="WGR"/>
    <property type="match status" value="1"/>
</dbReference>
<dbReference type="SUPFAM" id="SSF48403">
    <property type="entry name" value="Ankyrin repeat"/>
    <property type="match status" value="4"/>
</dbReference>
<feature type="domain" description="WGR" evidence="12">
    <location>
        <begin position="1903"/>
        <end position="2004"/>
    </location>
</feature>
<dbReference type="CDD" id="cd07997">
    <property type="entry name" value="WGR_PARP"/>
    <property type="match status" value="1"/>
</dbReference>
<keyword evidence="7" id="KW-0040">ANK repeat</keyword>
<accession>A0A914ENS3</accession>
<dbReference type="Gene3D" id="1.20.142.10">
    <property type="entry name" value="Poly(ADP-ribose) polymerase, regulatory domain"/>
    <property type="match status" value="1"/>
</dbReference>
<dbReference type="GO" id="GO:0006302">
    <property type="term" value="P:double-strand break repair"/>
    <property type="evidence" value="ECO:0007669"/>
    <property type="project" value="TreeGrafter"/>
</dbReference>
<dbReference type="Proteomes" id="UP000887540">
    <property type="component" value="Unplaced"/>
</dbReference>
<evidence type="ECO:0000256" key="4">
    <source>
        <dbReference type="ARBA" id="ARBA00022695"/>
    </source>
</evidence>
<name>A0A914ENS3_9BILA</name>
<dbReference type="GO" id="GO:0070212">
    <property type="term" value="P:protein poly-ADP-ribosylation"/>
    <property type="evidence" value="ECO:0007669"/>
    <property type="project" value="TreeGrafter"/>
</dbReference>
<dbReference type="PROSITE" id="PS50297">
    <property type="entry name" value="ANK_REP_REGION"/>
    <property type="match status" value="3"/>
</dbReference>
<feature type="repeat" description="ANK" evidence="7">
    <location>
        <begin position="525"/>
        <end position="546"/>
    </location>
</feature>